<name>A0AA88XG03_PINIB</name>
<dbReference type="FunFam" id="2.30.29.30:FF:000286">
    <property type="entry name" value="PH-protein kinase domain containing protein"/>
    <property type="match status" value="1"/>
</dbReference>
<dbReference type="Pfam" id="PF00169">
    <property type="entry name" value="PH"/>
    <property type="match status" value="1"/>
</dbReference>
<organism evidence="3 4">
    <name type="scientific">Pinctada imbricata</name>
    <name type="common">Atlantic pearl-oyster</name>
    <name type="synonym">Pinctada martensii</name>
    <dbReference type="NCBI Taxonomy" id="66713"/>
    <lineage>
        <taxon>Eukaryota</taxon>
        <taxon>Metazoa</taxon>
        <taxon>Spiralia</taxon>
        <taxon>Lophotrochozoa</taxon>
        <taxon>Mollusca</taxon>
        <taxon>Bivalvia</taxon>
        <taxon>Autobranchia</taxon>
        <taxon>Pteriomorphia</taxon>
        <taxon>Pterioida</taxon>
        <taxon>Pterioidea</taxon>
        <taxon>Pteriidae</taxon>
        <taxon>Pinctada</taxon>
    </lineage>
</organism>
<protein>
    <recommendedName>
        <fullName evidence="2">PH domain-containing protein</fullName>
    </recommendedName>
</protein>
<feature type="compositionally biased region" description="Basic and acidic residues" evidence="1">
    <location>
        <begin position="720"/>
        <end position="745"/>
    </location>
</feature>
<dbReference type="InterPro" id="IPR057836">
    <property type="entry name" value="EF-hand_SWAP70_N"/>
</dbReference>
<reference evidence="3" key="1">
    <citation type="submission" date="2019-08" db="EMBL/GenBank/DDBJ databases">
        <title>The improved chromosome-level genome for the pearl oyster Pinctada fucata martensii using PacBio sequencing and Hi-C.</title>
        <authorList>
            <person name="Zheng Z."/>
        </authorList>
    </citation>
    <scope>NUCLEOTIDE SEQUENCE</scope>
    <source>
        <strain evidence="3">ZZ-2019</strain>
        <tissue evidence="3">Adductor muscle</tissue>
    </source>
</reference>
<feature type="region of interest" description="Disordered" evidence="1">
    <location>
        <begin position="419"/>
        <end position="446"/>
    </location>
</feature>
<dbReference type="PANTHER" id="PTHR14383">
    <property type="entry name" value="SWAP-70 RECOMBINASE"/>
    <property type="match status" value="1"/>
</dbReference>
<dbReference type="GO" id="GO:0005737">
    <property type="term" value="C:cytoplasm"/>
    <property type="evidence" value="ECO:0007669"/>
    <property type="project" value="TreeGrafter"/>
</dbReference>
<evidence type="ECO:0000313" key="3">
    <source>
        <dbReference type="EMBL" id="KAK3084808.1"/>
    </source>
</evidence>
<sequence length="779" mass="90784">MSEDFLILTRGGQCEREVGGRGREERERGEGGGREGEKKREGEKGGRRRKERDLYESTGSTIKMLGKLKHKGQGHGHKINNGGPETSHHSIFRSHSELRKSIWYAFSTLAVSHDATAAVSTLKVLTSTLGRPLGFETAEEILEEENAHDSLDFQMYYDILERKIFDRIDKSSEETLKLVHPNFEEIHKVSWALYFNAFIKGSDQSNHLPEDFVRKLWTIFNLLADDDENGIPLIPPRTDREEIAVLLRAFTLASGQADCESQICIFEQEEGTMDFLEFKTFFLNTFAPNFRFQLLLSTLETIYEEFIGDILEKGMLFKRGHQVKNWKERWMVLKPDGLRYFTGENEKDLKGCIQLHTACTVEVVTEKASGNKPNRFILSTNMKPYEMSAADIKTRNDWIKALQLAIDNADNPSFHYHKLQSKERQRKRKAKRKVKEAEEARRKQDEETIRKLRQEYDEKVKEDDLRLQEHLRELEAEKLAREELEARLLKEAALREVEQRRLRELQEIKRQLEKLLEEERQAKKDEEIVRALQARLYEEECEKREELERLKREQDELLLQERQEKEGLEEMKIRQEGLLQQARDKLSLLETEREAANTKLEEASSKLLLAEKERSIMEAKVKLWKTPIGLARPVEPKVDPRVTHRGRGAFCEDDFKKSPEWCKDKFNQKEVENGDEGRVIENKDKQAKQDGDSEKSEKQAEEYGDGDGGKENENSQTDDGSQKRNNHDIEIENVSDEKENIDNGKNDNQIENGESINNEKQNRQQKQGDYEVMELRIVE</sequence>
<feature type="region of interest" description="Disordered" evidence="1">
    <location>
        <begin position="69"/>
        <end position="89"/>
    </location>
</feature>
<feature type="region of interest" description="Disordered" evidence="1">
    <location>
        <begin position="1"/>
        <end position="56"/>
    </location>
</feature>
<feature type="compositionally biased region" description="Basic residues" evidence="1">
    <location>
        <begin position="69"/>
        <end position="78"/>
    </location>
</feature>
<proteinExistence type="predicted"/>
<dbReference type="AlphaFoldDB" id="A0AA88XG03"/>
<evidence type="ECO:0000256" key="1">
    <source>
        <dbReference type="SAM" id="MobiDB-lite"/>
    </source>
</evidence>
<feature type="compositionally biased region" description="Basic and acidic residues" evidence="1">
    <location>
        <begin position="435"/>
        <end position="446"/>
    </location>
</feature>
<gene>
    <name evidence="3" type="ORF">FSP39_019379</name>
</gene>
<feature type="compositionally biased region" description="Polar residues" evidence="1">
    <location>
        <begin position="746"/>
        <end position="759"/>
    </location>
</feature>
<evidence type="ECO:0000313" key="4">
    <source>
        <dbReference type="Proteomes" id="UP001186944"/>
    </source>
</evidence>
<dbReference type="GO" id="GO:0005634">
    <property type="term" value="C:nucleus"/>
    <property type="evidence" value="ECO:0007669"/>
    <property type="project" value="TreeGrafter"/>
</dbReference>
<dbReference type="EMBL" id="VSWD01000013">
    <property type="protein sequence ID" value="KAK3084808.1"/>
    <property type="molecule type" value="Genomic_DNA"/>
</dbReference>
<dbReference type="InterPro" id="IPR001849">
    <property type="entry name" value="PH_domain"/>
</dbReference>
<dbReference type="PANTHER" id="PTHR14383:SF5">
    <property type="entry name" value="RUN DOMAIN-CONTAINING PROTEIN"/>
    <property type="match status" value="1"/>
</dbReference>
<feature type="compositionally biased region" description="Basic residues" evidence="1">
    <location>
        <begin position="419"/>
        <end position="434"/>
    </location>
</feature>
<feature type="region of interest" description="Disordered" evidence="1">
    <location>
        <begin position="661"/>
        <end position="779"/>
    </location>
</feature>
<dbReference type="SUPFAM" id="SSF50729">
    <property type="entry name" value="PH domain-like"/>
    <property type="match status" value="1"/>
</dbReference>
<dbReference type="PROSITE" id="PS50003">
    <property type="entry name" value="PH_DOMAIN"/>
    <property type="match status" value="1"/>
</dbReference>
<accession>A0AA88XG03</accession>
<dbReference type="SMART" id="SM00233">
    <property type="entry name" value="PH"/>
    <property type="match status" value="1"/>
</dbReference>
<dbReference type="Gene3D" id="2.30.29.30">
    <property type="entry name" value="Pleckstrin-homology domain (PH domain)/Phosphotyrosine-binding domain (PTB)"/>
    <property type="match status" value="1"/>
</dbReference>
<feature type="compositionally biased region" description="Basic and acidic residues" evidence="1">
    <location>
        <begin position="760"/>
        <end position="779"/>
    </location>
</feature>
<dbReference type="Pfam" id="PF25530">
    <property type="entry name" value="EF-hand_SWAP70_N"/>
    <property type="match status" value="1"/>
</dbReference>
<evidence type="ECO:0000259" key="2">
    <source>
        <dbReference type="PROSITE" id="PS50003"/>
    </source>
</evidence>
<feature type="compositionally biased region" description="Basic and acidic residues" evidence="1">
    <location>
        <begin position="13"/>
        <end position="55"/>
    </location>
</feature>
<keyword evidence="4" id="KW-1185">Reference proteome</keyword>
<feature type="domain" description="PH" evidence="2">
    <location>
        <begin position="309"/>
        <end position="407"/>
    </location>
</feature>
<comment type="caution">
    <text evidence="3">The sequence shown here is derived from an EMBL/GenBank/DDBJ whole genome shotgun (WGS) entry which is preliminary data.</text>
</comment>
<dbReference type="InterPro" id="IPR011993">
    <property type="entry name" value="PH-like_dom_sf"/>
</dbReference>
<dbReference type="Proteomes" id="UP001186944">
    <property type="component" value="Unassembled WGS sequence"/>
</dbReference>
<feature type="compositionally biased region" description="Basic and acidic residues" evidence="1">
    <location>
        <begin position="661"/>
        <end position="713"/>
    </location>
</feature>